<keyword evidence="1" id="KW-0614">Plasmid</keyword>
<proteinExistence type="predicted"/>
<evidence type="ECO:0000313" key="2">
    <source>
        <dbReference type="Proteomes" id="UP000594603"/>
    </source>
</evidence>
<geneLocation type="plasmid" evidence="1 2">
    <name>p1</name>
</geneLocation>
<evidence type="ECO:0000313" key="1">
    <source>
        <dbReference type="EMBL" id="QPJ86598.1"/>
    </source>
</evidence>
<dbReference type="Proteomes" id="UP000594603">
    <property type="component" value="Plasmid p1"/>
</dbReference>
<reference evidence="1" key="1">
    <citation type="submission" date="2020-04" db="EMBL/GenBank/DDBJ databases">
        <title>A novel bacterium ('Candidatus Sarcina troglodytae' sp. nov.) linked to a protracted, uniformly lethal epizootic among sanctuary western chimpanzees (Pan troglodytes verus) in Sierra Leone.</title>
        <authorList>
            <person name="Owens L.A."/>
            <person name="Colitti B."/>
            <person name="Hirji I."/>
            <person name="Pizaro A."/>
            <person name="Jaffe J.E."/>
            <person name="Moittie S."/>
            <person name="Bishop-Lilly K.A."/>
            <person name="Estrella L.A."/>
            <person name="Voegtly L.J."/>
            <person name="Kuhn J.H."/>
            <person name="Suen G."/>
            <person name="Deblois C.L."/>
            <person name="Dunn C."/>
            <person name="Juan-Salles C."/>
            <person name="Goldberg T.L."/>
        </authorList>
    </citation>
    <scope>NUCLEOTIDE SEQUENCE</scope>
    <source>
        <strain evidence="1">JB2</strain>
    </source>
</reference>
<keyword evidence="2" id="KW-1185">Reference proteome</keyword>
<sequence>MNIVIKNNIKEFLEEHGIRQIDLAKNAGISRQALNNICSNRTLPSLETAFLISKALNTSFENIFYAEEI</sequence>
<dbReference type="EMBL" id="CP051755">
    <property type="protein sequence ID" value="QPJ86598.1"/>
    <property type="molecule type" value="Genomic_DNA"/>
</dbReference>
<accession>A0ACD1BHV9</accession>
<gene>
    <name evidence="1" type="ORF">HH195_11550</name>
</gene>
<organism evidence="1 2">
    <name type="scientific">Candidatus Sarcina troglodytae</name>
    <dbReference type="NCBI Taxonomy" id="2726954"/>
    <lineage>
        <taxon>Bacteria</taxon>
        <taxon>Bacillati</taxon>
        <taxon>Bacillota</taxon>
        <taxon>Clostridia</taxon>
        <taxon>Eubacteriales</taxon>
        <taxon>Clostridiaceae</taxon>
        <taxon>Sarcina</taxon>
    </lineage>
</organism>
<name>A0ACD1BHV9_9CLOT</name>
<protein>
    <submittedName>
        <fullName evidence="1">Helix-turn-helix transcriptional regulator</fullName>
    </submittedName>
</protein>